<protein>
    <recommendedName>
        <fullName evidence="3">Solute-binding protein family 3/N-terminal domain-containing protein</fullName>
    </recommendedName>
</protein>
<dbReference type="EMBL" id="BSNM01000016">
    <property type="protein sequence ID" value="GLQ32488.1"/>
    <property type="molecule type" value="Genomic_DNA"/>
</dbReference>
<dbReference type="PANTHER" id="PTHR35936">
    <property type="entry name" value="MEMBRANE-BOUND LYTIC MUREIN TRANSGLYCOSYLASE F"/>
    <property type="match status" value="1"/>
</dbReference>
<evidence type="ECO:0000313" key="5">
    <source>
        <dbReference type="Proteomes" id="UP001161389"/>
    </source>
</evidence>
<proteinExistence type="inferred from homology"/>
<comment type="similarity">
    <text evidence="1">Belongs to the bacterial solute-binding protein 3 family.</text>
</comment>
<sequence length="246" mass="27454">MKDSMNRLFEIAFLAIFLCASNVMAEETLIFYEGDPPLSHPAGQAPSGVYFDLVTAIFDDLGVSYTVHSLPFKRALMQAKEGKGIVAGIFKTEERAQYLDFSENFYSTQVVLFTVKHRSFPYAQMDDLRNKKIGAKLGWSYGQAFDTARSEGLFSVVEGESTSLINQLLQGRTDAFIDNKLTGIYTFKELGIIDQMEILPTPIDTGPHYLGAQKGAKQTLLAQFNERLAAFKKNGRYQSILAPYAQ</sequence>
<evidence type="ECO:0000259" key="3">
    <source>
        <dbReference type="SMART" id="SM00062"/>
    </source>
</evidence>
<reference evidence="4" key="2">
    <citation type="submission" date="2023-01" db="EMBL/GenBank/DDBJ databases">
        <title>Draft genome sequence of Litoribrevibacter albus strain NBRC 110071.</title>
        <authorList>
            <person name="Sun Q."/>
            <person name="Mori K."/>
        </authorList>
    </citation>
    <scope>NUCLEOTIDE SEQUENCE</scope>
    <source>
        <strain evidence="4">NBRC 110071</strain>
    </source>
</reference>
<dbReference type="AlphaFoldDB" id="A0AA37W8I3"/>
<reference evidence="4" key="1">
    <citation type="journal article" date="2014" name="Int. J. Syst. Evol. Microbiol.">
        <title>Complete genome sequence of Corynebacterium casei LMG S-19264T (=DSM 44701T), isolated from a smear-ripened cheese.</title>
        <authorList>
            <consortium name="US DOE Joint Genome Institute (JGI-PGF)"/>
            <person name="Walter F."/>
            <person name="Albersmeier A."/>
            <person name="Kalinowski J."/>
            <person name="Ruckert C."/>
        </authorList>
    </citation>
    <scope>NUCLEOTIDE SEQUENCE</scope>
    <source>
        <strain evidence="4">NBRC 110071</strain>
    </source>
</reference>
<dbReference type="InterPro" id="IPR001638">
    <property type="entry name" value="Solute-binding_3/MltF_N"/>
</dbReference>
<dbReference type="SMART" id="SM00062">
    <property type="entry name" value="PBPb"/>
    <property type="match status" value="1"/>
</dbReference>
<name>A0AA37W8I3_9GAMM</name>
<comment type="caution">
    <text evidence="4">The sequence shown here is derived from an EMBL/GenBank/DDBJ whole genome shotgun (WGS) entry which is preliminary data.</text>
</comment>
<evidence type="ECO:0000256" key="2">
    <source>
        <dbReference type="ARBA" id="ARBA00022729"/>
    </source>
</evidence>
<accession>A0AA37W8I3</accession>
<dbReference type="Pfam" id="PF00497">
    <property type="entry name" value="SBP_bac_3"/>
    <property type="match status" value="1"/>
</dbReference>
<feature type="domain" description="Solute-binding protein family 3/N-terminal" evidence="3">
    <location>
        <begin position="28"/>
        <end position="243"/>
    </location>
</feature>
<dbReference type="Proteomes" id="UP001161389">
    <property type="component" value="Unassembled WGS sequence"/>
</dbReference>
<gene>
    <name evidence="4" type="ORF">GCM10007876_29670</name>
</gene>
<keyword evidence="2" id="KW-0732">Signal</keyword>
<evidence type="ECO:0000313" key="4">
    <source>
        <dbReference type="EMBL" id="GLQ32488.1"/>
    </source>
</evidence>
<dbReference type="Gene3D" id="3.40.190.10">
    <property type="entry name" value="Periplasmic binding protein-like II"/>
    <property type="match status" value="2"/>
</dbReference>
<keyword evidence="5" id="KW-1185">Reference proteome</keyword>
<evidence type="ECO:0000256" key="1">
    <source>
        <dbReference type="ARBA" id="ARBA00010333"/>
    </source>
</evidence>
<dbReference type="SUPFAM" id="SSF53850">
    <property type="entry name" value="Periplasmic binding protein-like II"/>
    <property type="match status" value="1"/>
</dbReference>
<organism evidence="4 5">
    <name type="scientific">Litoribrevibacter albus</name>
    <dbReference type="NCBI Taxonomy" id="1473156"/>
    <lineage>
        <taxon>Bacteria</taxon>
        <taxon>Pseudomonadati</taxon>
        <taxon>Pseudomonadota</taxon>
        <taxon>Gammaproteobacteria</taxon>
        <taxon>Oceanospirillales</taxon>
        <taxon>Oceanospirillaceae</taxon>
        <taxon>Litoribrevibacter</taxon>
    </lineage>
</organism>
<dbReference type="PANTHER" id="PTHR35936:SF25">
    <property type="entry name" value="ABC TRANSPORTER SUBSTRATE-BINDING PROTEIN"/>
    <property type="match status" value="1"/>
</dbReference>